<dbReference type="Pfam" id="PF20291">
    <property type="entry name" value="MC5"/>
    <property type="match status" value="1"/>
</dbReference>
<accession>A0A2N3KS56</accession>
<evidence type="ECO:0000313" key="2">
    <source>
        <dbReference type="Proteomes" id="UP000233597"/>
    </source>
</evidence>
<reference evidence="1 2" key="1">
    <citation type="submission" date="2017-09" db="EMBL/GenBank/DDBJ databases">
        <title>Biodiversity and function of Thalassospira species in the particle-attached aromatic-hydrocarbon-degrading consortia from the surface seawater of the South China Sea.</title>
        <authorList>
            <person name="Dong C."/>
            <person name="Liu R."/>
            <person name="Shao Z."/>
        </authorList>
    </citation>
    <scope>NUCLEOTIDE SEQUENCE [LARGE SCALE GENOMIC DNA]</scope>
    <source>
        <strain evidence="1 2">CSC1P2</strain>
    </source>
</reference>
<gene>
    <name evidence="1" type="ORF">COO20_14610</name>
</gene>
<name>A0A2N3KS56_9PROT</name>
<dbReference type="AlphaFoldDB" id="A0A2N3KS56"/>
<dbReference type="OrthoDB" id="9092598at2"/>
<dbReference type="Proteomes" id="UP000233597">
    <property type="component" value="Unassembled WGS sequence"/>
</dbReference>
<dbReference type="EMBL" id="NWTK01000009">
    <property type="protein sequence ID" value="PKR53326.1"/>
    <property type="molecule type" value="Genomic_DNA"/>
</dbReference>
<organism evidence="1 2">
    <name type="scientific">Thalassospira marina</name>
    <dbReference type="NCBI Taxonomy" id="2048283"/>
    <lineage>
        <taxon>Bacteria</taxon>
        <taxon>Pseudomonadati</taxon>
        <taxon>Pseudomonadota</taxon>
        <taxon>Alphaproteobacteria</taxon>
        <taxon>Rhodospirillales</taxon>
        <taxon>Thalassospiraceae</taxon>
        <taxon>Thalassospira</taxon>
    </lineage>
</organism>
<protein>
    <submittedName>
        <fullName evidence="1">Uncharacterized protein</fullName>
    </submittedName>
</protein>
<comment type="caution">
    <text evidence="1">The sequence shown here is derived from an EMBL/GenBank/DDBJ whole genome shotgun (WGS) entry which is preliminary data.</text>
</comment>
<dbReference type="RefSeq" id="WP_101267816.1">
    <property type="nucleotide sequence ID" value="NZ_NWTK01000009.1"/>
</dbReference>
<evidence type="ECO:0000313" key="1">
    <source>
        <dbReference type="EMBL" id="PKR53326.1"/>
    </source>
</evidence>
<proteinExistence type="predicted"/>
<sequence length="174" mass="20284">MLVYHPVYDVNHCLYRMLLVLEASAQEEFEWDTFKLMNFYLVFPHLLKDIKPLPAALSSYRKAINGIPNSYAEIPNPKRTLFDLSALQNMAASHLAAKSIVNLDFHRLNIIRKEQYELSSKLQTCLHSDPVREQLWFKVITDELPLLDMRGKHGLKKRSGLMEYQYDVEDKKAS</sequence>
<dbReference type="InterPro" id="IPR046901">
    <property type="entry name" value="ABC-3C_MC5"/>
</dbReference>